<dbReference type="SUPFAM" id="SSF50129">
    <property type="entry name" value="GroES-like"/>
    <property type="match status" value="1"/>
</dbReference>
<accession>A0A221S3A3</accession>
<evidence type="ECO:0000313" key="2">
    <source>
        <dbReference type="EMBL" id="ASN63431.1"/>
    </source>
</evidence>
<organism evidence="2">
    <name type="scientific">uncultured virus</name>
    <dbReference type="NCBI Taxonomy" id="340016"/>
    <lineage>
        <taxon>Viruses</taxon>
        <taxon>environmental samples</taxon>
    </lineage>
</organism>
<dbReference type="CDD" id="cd00320">
    <property type="entry name" value="cpn10"/>
    <property type="match status" value="1"/>
</dbReference>
<reference evidence="2" key="1">
    <citation type="submission" date="2016-03" db="EMBL/GenBank/DDBJ databases">
        <title>Novel chaperonins are prevalent in the virioplankton and link to viral biology and ecology.</title>
        <authorList>
            <person name="Marine R.L."/>
            <person name="Nasko D.J."/>
            <person name="Polson S.W."/>
            <person name="Wommack K.E."/>
        </authorList>
    </citation>
    <scope>NUCLEOTIDE SEQUENCE</scope>
</reference>
<dbReference type="InterPro" id="IPR037124">
    <property type="entry name" value="Chaperonin_GroES_sf"/>
</dbReference>
<dbReference type="InterPro" id="IPR020818">
    <property type="entry name" value="Chaperonin_GroES"/>
</dbReference>
<proteinExistence type="predicted"/>
<dbReference type="Gene3D" id="2.30.33.40">
    <property type="entry name" value="GroES chaperonin"/>
    <property type="match status" value="1"/>
</dbReference>
<dbReference type="InterPro" id="IPR011032">
    <property type="entry name" value="GroES-like_sf"/>
</dbReference>
<dbReference type="EMBL" id="KU970837">
    <property type="protein sequence ID" value="ASN63431.1"/>
    <property type="molecule type" value="Genomic_DNA"/>
</dbReference>
<protein>
    <submittedName>
        <fullName evidence="2">Co-chaperonin GroES</fullName>
    </submittedName>
</protein>
<dbReference type="GO" id="GO:0005524">
    <property type="term" value="F:ATP binding"/>
    <property type="evidence" value="ECO:0007669"/>
    <property type="project" value="InterPro"/>
</dbReference>
<name>A0A221S3A3_9VIRU</name>
<sequence length="112" mass="12606">MANADFILKPLADKIVVKPDVRVLSSVIHVSNKEHDNMGTVVAVGPGKKAGNRREPMPVQVGEHVRFGTMSDDPNAEYLKYQEYFTNGKRYLIMSWQDVCFVTGQHDDKTIN</sequence>
<dbReference type="Pfam" id="PF00166">
    <property type="entry name" value="Cpn10"/>
    <property type="match status" value="1"/>
</dbReference>
<keyword evidence="1" id="KW-0143">Chaperone</keyword>
<dbReference type="GO" id="GO:0044183">
    <property type="term" value="F:protein folding chaperone"/>
    <property type="evidence" value="ECO:0007669"/>
    <property type="project" value="InterPro"/>
</dbReference>
<dbReference type="PRINTS" id="PR00297">
    <property type="entry name" value="CHAPERONIN10"/>
</dbReference>
<gene>
    <name evidence="2" type="primary">groES</name>
</gene>
<evidence type="ECO:0000256" key="1">
    <source>
        <dbReference type="ARBA" id="ARBA00023186"/>
    </source>
</evidence>
<dbReference type="SMART" id="SM00883">
    <property type="entry name" value="Cpn10"/>
    <property type="match status" value="1"/>
</dbReference>